<sequence length="83" mass="8611">MASHVPTVVARVLAALALALPVEGIAVSPGLPLVRVCTSDGFVRLVPFGVPDRAPEERHACHAAAVCTRQQQVPVPGGKAQRP</sequence>
<organism evidence="1 2">
    <name type="scientific">Parvularcula lutaonensis</name>
    <dbReference type="NCBI Taxonomy" id="491923"/>
    <lineage>
        <taxon>Bacteria</taxon>
        <taxon>Pseudomonadati</taxon>
        <taxon>Pseudomonadota</taxon>
        <taxon>Alphaproteobacteria</taxon>
        <taxon>Parvularculales</taxon>
        <taxon>Parvularculaceae</taxon>
        <taxon>Parvularcula</taxon>
    </lineage>
</organism>
<protein>
    <recommendedName>
        <fullName evidence="3">Secreted protein</fullName>
    </recommendedName>
</protein>
<gene>
    <name evidence="1" type="ORF">ACFONP_03805</name>
</gene>
<accession>A0ABV7M911</accession>
<dbReference type="EMBL" id="JBHRVA010000002">
    <property type="protein sequence ID" value="MFC3301848.1"/>
    <property type="molecule type" value="Genomic_DNA"/>
</dbReference>
<keyword evidence="2" id="KW-1185">Reference proteome</keyword>
<comment type="caution">
    <text evidence="1">The sequence shown here is derived from an EMBL/GenBank/DDBJ whole genome shotgun (WGS) entry which is preliminary data.</text>
</comment>
<reference evidence="2" key="1">
    <citation type="journal article" date="2019" name="Int. J. Syst. Evol. Microbiol.">
        <title>The Global Catalogue of Microorganisms (GCM) 10K type strain sequencing project: providing services to taxonomists for standard genome sequencing and annotation.</title>
        <authorList>
            <consortium name="The Broad Institute Genomics Platform"/>
            <consortium name="The Broad Institute Genome Sequencing Center for Infectious Disease"/>
            <person name="Wu L."/>
            <person name="Ma J."/>
        </authorList>
    </citation>
    <scope>NUCLEOTIDE SEQUENCE [LARGE SCALE GENOMIC DNA]</scope>
    <source>
        <strain evidence="2">KCTC 22245</strain>
    </source>
</reference>
<evidence type="ECO:0000313" key="1">
    <source>
        <dbReference type="EMBL" id="MFC3301848.1"/>
    </source>
</evidence>
<evidence type="ECO:0008006" key="3">
    <source>
        <dbReference type="Google" id="ProtNLM"/>
    </source>
</evidence>
<name>A0ABV7M911_9PROT</name>
<proteinExistence type="predicted"/>
<dbReference type="Proteomes" id="UP001595607">
    <property type="component" value="Unassembled WGS sequence"/>
</dbReference>
<dbReference type="RefSeq" id="WP_378992429.1">
    <property type="nucleotide sequence ID" value="NZ_JBHRVA010000002.1"/>
</dbReference>
<evidence type="ECO:0000313" key="2">
    <source>
        <dbReference type="Proteomes" id="UP001595607"/>
    </source>
</evidence>